<evidence type="ECO:0000313" key="6">
    <source>
        <dbReference type="Proteomes" id="UP000630445"/>
    </source>
</evidence>
<evidence type="ECO:0000259" key="2">
    <source>
        <dbReference type="Pfam" id="PF17109"/>
    </source>
</evidence>
<dbReference type="Pfam" id="PF17109">
    <property type="entry name" value="Goodbye"/>
    <property type="match status" value="1"/>
</dbReference>
<dbReference type="Proteomes" id="UP000630445">
    <property type="component" value="Unassembled WGS sequence"/>
</dbReference>
<dbReference type="PANTHER" id="PTHR10039">
    <property type="entry name" value="AMELOGENIN"/>
    <property type="match status" value="1"/>
</dbReference>
<feature type="domain" description="Fungal STAND N-terminal Goodbye" evidence="2">
    <location>
        <begin position="17"/>
        <end position="137"/>
    </location>
</feature>
<dbReference type="InterPro" id="IPR027417">
    <property type="entry name" value="P-loop_NTPase"/>
</dbReference>
<dbReference type="SUPFAM" id="SSF48452">
    <property type="entry name" value="TPR-like"/>
    <property type="match status" value="1"/>
</dbReference>
<evidence type="ECO:0000313" key="4">
    <source>
        <dbReference type="EMBL" id="KAF7130967.1"/>
    </source>
</evidence>
<evidence type="ECO:0000256" key="1">
    <source>
        <dbReference type="ARBA" id="ARBA00022737"/>
    </source>
</evidence>
<dbReference type="Proteomes" id="UP000662466">
    <property type="component" value="Unassembled WGS sequence"/>
</dbReference>
<dbReference type="Gene3D" id="1.25.40.10">
    <property type="entry name" value="Tetratricopeptide repeat domain"/>
    <property type="match status" value="1"/>
</dbReference>
<dbReference type="EMBL" id="JACBAD010001887">
    <property type="protein sequence ID" value="KAF7130967.1"/>
    <property type="molecule type" value="Genomic_DNA"/>
</dbReference>
<proteinExistence type="predicted"/>
<keyword evidence="6" id="KW-1185">Reference proteome</keyword>
<dbReference type="EMBL" id="JACBAF010001909">
    <property type="protein sequence ID" value="KAF7171763.1"/>
    <property type="molecule type" value="Genomic_DNA"/>
</dbReference>
<dbReference type="SUPFAM" id="SSF52540">
    <property type="entry name" value="P-loop containing nucleoside triphosphate hydrolases"/>
    <property type="match status" value="1"/>
</dbReference>
<dbReference type="PANTHER" id="PTHR10039:SF17">
    <property type="entry name" value="FUNGAL STAND N-TERMINAL GOODBYE DOMAIN-CONTAINING PROTEIN-RELATED"/>
    <property type="match status" value="1"/>
</dbReference>
<reference evidence="5" key="1">
    <citation type="submission" date="2020-06" db="EMBL/GenBank/DDBJ databases">
        <title>Draft genome sequences of strains closely related to Aspergillus parafelis and Aspergillus hiratsukae.</title>
        <authorList>
            <person name="Dos Santos R.A.C."/>
            <person name="Rivero-Menendez O."/>
            <person name="Steenwyk J.L."/>
            <person name="Mead M.E."/>
            <person name="Goldman G.H."/>
            <person name="Alastruey-Izquierdo A."/>
            <person name="Rokas A."/>
        </authorList>
    </citation>
    <scope>NUCLEOTIDE SEQUENCE</scope>
    <source>
        <strain evidence="4">CNM-CM5793</strain>
        <strain evidence="5">CNM-CM6106</strain>
    </source>
</reference>
<evidence type="ECO:0000259" key="3">
    <source>
        <dbReference type="Pfam" id="PF24883"/>
    </source>
</evidence>
<feature type="domain" description="Nephrocystin 3-like N-terminal" evidence="3">
    <location>
        <begin position="267"/>
        <end position="419"/>
    </location>
</feature>
<dbReference type="Pfam" id="PF24883">
    <property type="entry name" value="NPHP3_N"/>
    <property type="match status" value="1"/>
</dbReference>
<organism evidence="5 7">
    <name type="scientific">Aspergillus hiratsukae</name>
    <dbReference type="NCBI Taxonomy" id="1194566"/>
    <lineage>
        <taxon>Eukaryota</taxon>
        <taxon>Fungi</taxon>
        <taxon>Dikarya</taxon>
        <taxon>Ascomycota</taxon>
        <taxon>Pezizomycotina</taxon>
        <taxon>Eurotiomycetes</taxon>
        <taxon>Eurotiomycetidae</taxon>
        <taxon>Eurotiales</taxon>
        <taxon>Aspergillaceae</taxon>
        <taxon>Aspergillus</taxon>
        <taxon>Aspergillus subgen. Fumigati</taxon>
    </lineage>
</organism>
<dbReference type="Gene3D" id="3.40.50.300">
    <property type="entry name" value="P-loop containing nucleotide triphosphate hydrolases"/>
    <property type="match status" value="1"/>
</dbReference>
<keyword evidence="1" id="KW-0677">Repeat</keyword>
<evidence type="ECO:0000313" key="5">
    <source>
        <dbReference type="EMBL" id="KAF7171763.1"/>
    </source>
</evidence>
<gene>
    <name evidence="4" type="ORF">CNMCM5793_003902</name>
    <name evidence="5" type="ORF">CNMCM6106_006145</name>
</gene>
<dbReference type="InterPro" id="IPR031350">
    <property type="entry name" value="Goodbye_dom"/>
</dbReference>
<name>A0A8H6UYC4_9EURO</name>
<comment type="caution">
    <text evidence="5">The sequence shown here is derived from an EMBL/GenBank/DDBJ whole genome shotgun (WGS) entry which is preliminary data.</text>
</comment>
<protein>
    <submittedName>
        <fullName evidence="5">Uncharacterized protein</fullName>
    </submittedName>
</protein>
<sequence>MARTTSDPLDNKLSALWSSACDDYAKETGIALTDGAFPKIRGPEDLSRQLDGEKDHFEDFRMKKRPLFHAMQMVLAPFENWGDLIAGAASAAFPPAGSIMGAMMLLIRGARRVSESFDMLTDLFHKLGHFALRLDSYKGVPLSEGMKTIIVKVLVNFLRVCAVSQKLLSRGSFRARFTKWTKNILIEDTSISSLLGELEELTSQEHKMVSAHGLDLTHQALRNTAELLERDDNRNDRERLDRVKKALDPVSASGRVFSAINETRIPGSGSWIEDRIRSWWQGPEPLLWIHGGPGVGKSYLASKIISDLATAEQSASSAPIVASFFFKKNDVDLRSFNKALRTLAWQAVVQRSGFAAHAEEFCLKEDPANSYVVWRRLLLDYFIASPDARTCFIVDGIDEADPEEQEILFSLLERTYATEDLIGTPSIRVVLLGRDSVRGILDEHSLGWIPEIEITNNQNKDDLSGYVSQKLQKTKLFRGSPDFQAEVVRDICEQAEGLWEWANLVIKSVLRCRTKEQIRKVVRTMPRGISAMLHAELERLAKELSAADAMSNGLPDELSDEEGIEEATATQIQQLNILLSFVTLAQKPLTVEQLDLILEIILEEEVLNLEDDLRTVYSSLFSLRPAGDGEEDKDAVIVTLRHSSFYEFFSTSVEAGPILVEPDQAEASFVFVLLYALRREFAPKSERWLFSVKGYAQKFLPLHLSRANPETAANQKEIATLLAALFTEGPVFKPQHWLIENVRVSRLSEYIFYPSSHPTEIARYWWDTRDRDTANKRAELILNWLSPDAKQLLQDCARSSTVASDASPFTVLFSRLAESFSRLWLGVKDIGEEDGLPGVLSTMLFVYAQMAGTEPTSDGKIKGLNPGLEPRKMLHTAEMQHLEKTPIWHARVAQAILLHHSYAAALEQFQIALDEHHRKPFLSKQALSVIHRDMARACTKAGRYKEALEHTDLAESLYDDSWDRGWQDPIGKLLNTAQMEHLAKMTDKAVATANEAWEAFIKQEDDYRDRDMLHSFFWVFLQLHQTHRAQDVFDFAVSLRWTEKDDLVEFFASAIIWAPRLIYRVLHYALMRDGKHIDLVALIPGRLAASRETPTDNLAAAKYVLASVMFEHGLISAGIQAWYEVASLDNPDGWNIEAAQTLSRSQLAAVCLYHPEVPFCAKSLKLDEKAEYSDICLVISSWLRDHGDITNAREALRGRVKKGIELLSDDDPSNDDEAFMILFKTFLVAADSDEDLNGALYLLKVWHRDLRQAKRHLPDDETEEPDDADFPFTIDQLAECSNCKREMNSICHWYFCRSCPLALCRRCYPISHLDAACHPRGICDPHEFYYTGPPLRQSECVPEGMMVLESSDGKQTIWIEEWKDKLSEKWGTLSPTFDGGLSAWCMGVLPETQRARWGRFFSS</sequence>
<dbReference type="OrthoDB" id="448455at2759"/>
<dbReference type="InterPro" id="IPR056884">
    <property type="entry name" value="NPHP3-like_N"/>
</dbReference>
<evidence type="ECO:0000313" key="7">
    <source>
        <dbReference type="Proteomes" id="UP000662466"/>
    </source>
</evidence>
<accession>A0A8H6UYC4</accession>
<dbReference type="InterPro" id="IPR011990">
    <property type="entry name" value="TPR-like_helical_dom_sf"/>
</dbReference>